<evidence type="ECO:0000256" key="1">
    <source>
        <dbReference type="ARBA" id="ARBA00023015"/>
    </source>
</evidence>
<dbReference type="Gene3D" id="3.30.450.80">
    <property type="entry name" value="Transcription factor LuxR-like, autoinducer-binding domain"/>
    <property type="match status" value="1"/>
</dbReference>
<dbReference type="SUPFAM" id="SSF46894">
    <property type="entry name" value="C-terminal effector domain of the bipartite response regulators"/>
    <property type="match status" value="1"/>
</dbReference>
<keyword evidence="6" id="KW-1185">Reference proteome</keyword>
<dbReference type="CDD" id="cd06170">
    <property type="entry name" value="LuxR_C_like"/>
    <property type="match status" value="1"/>
</dbReference>
<dbReference type="SUPFAM" id="SSF75516">
    <property type="entry name" value="Pheromone-binding domain of LuxR-like quorum-sensing transcription factors"/>
    <property type="match status" value="1"/>
</dbReference>
<dbReference type="PROSITE" id="PS50043">
    <property type="entry name" value="HTH_LUXR_2"/>
    <property type="match status" value="1"/>
</dbReference>
<dbReference type="AlphaFoldDB" id="A0A9Q3W267"/>
<sequence length="268" mass="30643">MFYDKSVVAQILAITRLTRLTRLHTAVEYFIREHGFQRYFFVINSTVSLNQPEPLRLHNLADDWVQLYRDEHLINTDPLVHYALNHQLPLDWRSLMTLPDYDTGEQRRVMILRAHHGMASGCTVPLAIGGLHARFNLISEEDGERAWDHVHQFLPYALLLGNVILERTRTLRGQDGTTTAQQREAHCAEALNSRERECLVWASAGHTNNEIGQRLGITERTVVYHISNACRKLRARNRQHAVTRAILSRQLPLEGLPVQFDSQGGGGD</sequence>
<dbReference type="Pfam" id="PF03472">
    <property type="entry name" value="Autoind_bind"/>
    <property type="match status" value="1"/>
</dbReference>
<gene>
    <name evidence="5" type="ORF">LZG35_00650</name>
</gene>
<dbReference type="SMART" id="SM00421">
    <property type="entry name" value="HTH_LUXR"/>
    <property type="match status" value="1"/>
</dbReference>
<dbReference type="PANTHER" id="PTHR44688:SF16">
    <property type="entry name" value="DNA-BINDING TRANSCRIPTIONAL ACTIVATOR DEVR_DOSR"/>
    <property type="match status" value="1"/>
</dbReference>
<dbReference type="InterPro" id="IPR036693">
    <property type="entry name" value="TF_LuxR_autoind-bd_dom_sf"/>
</dbReference>
<dbReference type="InterPro" id="IPR016032">
    <property type="entry name" value="Sig_transdc_resp-reg_C-effctor"/>
</dbReference>
<proteinExistence type="predicted"/>
<name>A0A9Q3W267_9GAMM</name>
<dbReference type="PANTHER" id="PTHR44688">
    <property type="entry name" value="DNA-BINDING TRANSCRIPTIONAL ACTIVATOR DEVR_DOSR"/>
    <property type="match status" value="1"/>
</dbReference>
<evidence type="ECO:0000259" key="4">
    <source>
        <dbReference type="PROSITE" id="PS50043"/>
    </source>
</evidence>
<dbReference type="InterPro" id="IPR005143">
    <property type="entry name" value="TF_LuxR_autoind-bd_dom"/>
</dbReference>
<dbReference type="Pfam" id="PF00196">
    <property type="entry name" value="GerE"/>
    <property type="match status" value="1"/>
</dbReference>
<keyword evidence="1" id="KW-0805">Transcription regulation</keyword>
<dbReference type="RefSeq" id="WP_022994171.1">
    <property type="nucleotide sequence ID" value="NZ_CP169221.1"/>
</dbReference>
<dbReference type="InterPro" id="IPR000792">
    <property type="entry name" value="Tscrpt_reg_LuxR_C"/>
</dbReference>
<evidence type="ECO:0000313" key="6">
    <source>
        <dbReference type="Proteomes" id="UP001107961"/>
    </source>
</evidence>
<dbReference type="GO" id="GO:0003677">
    <property type="term" value="F:DNA binding"/>
    <property type="evidence" value="ECO:0007669"/>
    <property type="project" value="UniProtKB-KW"/>
</dbReference>
<dbReference type="InterPro" id="IPR036388">
    <property type="entry name" value="WH-like_DNA-bd_sf"/>
</dbReference>
<dbReference type="Proteomes" id="UP001107961">
    <property type="component" value="Unassembled WGS sequence"/>
</dbReference>
<dbReference type="PRINTS" id="PR00038">
    <property type="entry name" value="HTHLUXR"/>
</dbReference>
<keyword evidence="3" id="KW-0804">Transcription</keyword>
<dbReference type="PROSITE" id="PS00622">
    <property type="entry name" value="HTH_LUXR_1"/>
    <property type="match status" value="1"/>
</dbReference>
<dbReference type="Gene3D" id="1.10.10.10">
    <property type="entry name" value="Winged helix-like DNA-binding domain superfamily/Winged helix DNA-binding domain"/>
    <property type="match status" value="1"/>
</dbReference>
<evidence type="ECO:0000256" key="2">
    <source>
        <dbReference type="ARBA" id="ARBA00023125"/>
    </source>
</evidence>
<accession>A0A9Q3W267</accession>
<evidence type="ECO:0000313" key="5">
    <source>
        <dbReference type="EMBL" id="MCE7507126.1"/>
    </source>
</evidence>
<dbReference type="GO" id="GO:0006355">
    <property type="term" value="P:regulation of DNA-templated transcription"/>
    <property type="evidence" value="ECO:0007669"/>
    <property type="project" value="InterPro"/>
</dbReference>
<reference evidence="5" key="1">
    <citation type="submission" date="2022-01" db="EMBL/GenBank/DDBJ databases">
        <authorList>
            <person name="Karlyshev A.V."/>
            <person name="Jaspars M."/>
        </authorList>
    </citation>
    <scope>NUCLEOTIDE SEQUENCE</scope>
    <source>
        <strain evidence="5">AGSA3-2</strain>
    </source>
</reference>
<feature type="domain" description="HTH luxR-type" evidence="4">
    <location>
        <begin position="184"/>
        <end position="249"/>
    </location>
</feature>
<dbReference type="EMBL" id="JAJVKT010000001">
    <property type="protein sequence ID" value="MCE7507126.1"/>
    <property type="molecule type" value="Genomic_DNA"/>
</dbReference>
<organism evidence="5 6">
    <name type="scientific">Alloalcanivorax xenomutans</name>
    <dbReference type="NCBI Taxonomy" id="1094342"/>
    <lineage>
        <taxon>Bacteria</taxon>
        <taxon>Pseudomonadati</taxon>
        <taxon>Pseudomonadota</taxon>
        <taxon>Gammaproteobacteria</taxon>
        <taxon>Oceanospirillales</taxon>
        <taxon>Alcanivoracaceae</taxon>
        <taxon>Alloalcanivorax</taxon>
    </lineage>
</organism>
<protein>
    <submittedName>
        <fullName evidence="5">LuxR family transcriptional regulator</fullName>
    </submittedName>
</protein>
<comment type="caution">
    <text evidence="5">The sequence shown here is derived from an EMBL/GenBank/DDBJ whole genome shotgun (WGS) entry which is preliminary data.</text>
</comment>
<evidence type="ECO:0000256" key="3">
    <source>
        <dbReference type="ARBA" id="ARBA00023163"/>
    </source>
</evidence>
<keyword evidence="2" id="KW-0238">DNA-binding</keyword>